<evidence type="ECO:0000259" key="11">
    <source>
        <dbReference type="Pfam" id="PF00576"/>
    </source>
</evidence>
<evidence type="ECO:0000256" key="7">
    <source>
        <dbReference type="ARBA" id="ARBA00022631"/>
    </source>
</evidence>
<evidence type="ECO:0000256" key="1">
    <source>
        <dbReference type="ARBA" id="ARBA00001043"/>
    </source>
</evidence>
<dbReference type="InterPro" id="IPR036817">
    <property type="entry name" value="Transthyretin/HIU_hydrolase_sf"/>
</dbReference>
<sequence>MSTLSTHILDIALGHPAIGVKVRLERHDAACWCSIAEDVTNGDGRIAAFVNEPLPAGHYRLTAAIGDWFAEAKRESLFVEAQIDFRLSASGGHYHLPFLISPWSWSTYRGS</sequence>
<dbReference type="PRINTS" id="PR00189">
    <property type="entry name" value="TRNSTHYRETIN"/>
</dbReference>
<organism evidence="12 13">
    <name type="scientific">Pectobacterium betavasculorum</name>
    <dbReference type="NCBI Taxonomy" id="55207"/>
    <lineage>
        <taxon>Bacteria</taxon>
        <taxon>Pseudomonadati</taxon>
        <taxon>Pseudomonadota</taxon>
        <taxon>Gammaproteobacteria</taxon>
        <taxon>Enterobacterales</taxon>
        <taxon>Pectobacteriaceae</taxon>
        <taxon>Pectobacterium</taxon>
    </lineage>
</organism>
<name>A0A093RZT7_9GAMM</name>
<feature type="domain" description="Transthyretin/hydroxyisourate hydrolase" evidence="11">
    <location>
        <begin position="4"/>
        <end position="110"/>
    </location>
</feature>
<comment type="similarity">
    <text evidence="3 10">Belongs to the transthyretin family. 5-hydroxyisourate hydrolase subfamily.</text>
</comment>
<evidence type="ECO:0000313" key="12">
    <source>
        <dbReference type="EMBL" id="KFX06049.1"/>
    </source>
</evidence>
<dbReference type="GO" id="GO:0033971">
    <property type="term" value="F:hydroxyisourate hydrolase activity"/>
    <property type="evidence" value="ECO:0007669"/>
    <property type="project" value="UniProtKB-EC"/>
</dbReference>
<dbReference type="InterPro" id="IPR023418">
    <property type="entry name" value="Thyroxine_BS"/>
</dbReference>
<dbReference type="InterPro" id="IPR014306">
    <property type="entry name" value="Hydroxyisourate_hydrolase"/>
</dbReference>
<protein>
    <recommendedName>
        <fullName evidence="6 10">5-hydroxyisourate hydrolase</fullName>
        <shortName evidence="10">HIU hydrolase</shortName>
        <shortName evidence="10">HIUHase</shortName>
        <ecNumber evidence="5 10">3.5.2.17</ecNumber>
    </recommendedName>
</protein>
<dbReference type="PROSITE" id="PS00768">
    <property type="entry name" value="TRANSTHYRETIN_1"/>
    <property type="match status" value="1"/>
</dbReference>
<dbReference type="EC" id="3.5.2.17" evidence="5 10"/>
<dbReference type="SUPFAM" id="SSF49472">
    <property type="entry name" value="Transthyretin (synonym: prealbumin)"/>
    <property type="match status" value="1"/>
</dbReference>
<dbReference type="Proteomes" id="UP000032874">
    <property type="component" value="Unassembled WGS sequence"/>
</dbReference>
<dbReference type="InterPro" id="IPR000895">
    <property type="entry name" value="Transthyretin/HIU_hydrolase"/>
</dbReference>
<dbReference type="RefSeq" id="WP_039323868.1">
    <property type="nucleotide sequence ID" value="NZ_JQHM01000002.1"/>
</dbReference>
<dbReference type="eggNOG" id="COG2351">
    <property type="taxonomic scope" value="Bacteria"/>
</dbReference>
<evidence type="ECO:0000256" key="9">
    <source>
        <dbReference type="PIRSR" id="PIRSR600895-51"/>
    </source>
</evidence>
<evidence type="ECO:0000256" key="3">
    <source>
        <dbReference type="ARBA" id="ARBA00009850"/>
    </source>
</evidence>
<reference evidence="12 13" key="1">
    <citation type="submission" date="2014-08" db="EMBL/GenBank/DDBJ databases">
        <title>Genome sequences of NCPPB Pectobacterium isolates.</title>
        <authorList>
            <person name="Glover R.H."/>
            <person name="Sapp M."/>
            <person name="Elphinstone J."/>
        </authorList>
    </citation>
    <scope>NUCLEOTIDE SEQUENCE [LARGE SCALE GENOMIC DNA]</scope>
    <source>
        <strain evidence="12 13">NCPPB 2795</strain>
    </source>
</reference>
<comment type="caution">
    <text evidence="12">The sequence shown here is derived from an EMBL/GenBank/DDBJ whole genome shotgun (WGS) entry which is preliminary data.</text>
</comment>
<evidence type="ECO:0000256" key="8">
    <source>
        <dbReference type="ARBA" id="ARBA00022801"/>
    </source>
</evidence>
<comment type="subunit">
    <text evidence="4 10">Homotetramer.</text>
</comment>
<dbReference type="InterPro" id="IPR023416">
    <property type="entry name" value="Transthyretin/HIU_hydrolase_d"/>
</dbReference>
<evidence type="ECO:0000256" key="6">
    <source>
        <dbReference type="ARBA" id="ARBA00017539"/>
    </source>
</evidence>
<evidence type="ECO:0000256" key="2">
    <source>
        <dbReference type="ARBA" id="ARBA00002704"/>
    </source>
</evidence>
<gene>
    <name evidence="12" type="ORF">KP22_09335</name>
</gene>
<keyword evidence="7 10" id="KW-0659">Purine metabolism</keyword>
<feature type="binding site" evidence="9">
    <location>
        <position position="108"/>
    </location>
    <ligand>
        <name>substrate</name>
    </ligand>
</feature>
<dbReference type="PANTHER" id="PTHR10395">
    <property type="entry name" value="URICASE AND TRANSTHYRETIN-RELATED"/>
    <property type="match status" value="1"/>
</dbReference>
<feature type="binding site" evidence="9">
    <location>
        <position position="7"/>
    </location>
    <ligand>
        <name>substrate</name>
    </ligand>
</feature>
<dbReference type="AlphaFoldDB" id="A0A093RZT7"/>
<comment type="catalytic activity">
    <reaction evidence="1 10">
        <text>5-hydroxyisourate + H2O = 5-hydroxy-2-oxo-4-ureido-2,5-dihydro-1H-imidazole-5-carboxylate + H(+)</text>
        <dbReference type="Rhea" id="RHEA:23736"/>
        <dbReference type="ChEBI" id="CHEBI:15377"/>
        <dbReference type="ChEBI" id="CHEBI:15378"/>
        <dbReference type="ChEBI" id="CHEBI:18072"/>
        <dbReference type="ChEBI" id="CHEBI:58639"/>
        <dbReference type="EC" id="3.5.2.17"/>
    </reaction>
</comment>
<keyword evidence="8 10" id="KW-0378">Hydrolase</keyword>
<evidence type="ECO:0000256" key="10">
    <source>
        <dbReference type="RuleBase" id="RU361270"/>
    </source>
</evidence>
<proteinExistence type="inferred from homology"/>
<dbReference type="EMBL" id="JQHM01000002">
    <property type="protein sequence ID" value="KFX06049.1"/>
    <property type="molecule type" value="Genomic_DNA"/>
</dbReference>
<dbReference type="GO" id="GO:0006144">
    <property type="term" value="P:purine nucleobase metabolic process"/>
    <property type="evidence" value="ECO:0007669"/>
    <property type="project" value="UniProtKB-KW"/>
</dbReference>
<feature type="binding site" evidence="9">
    <location>
        <position position="45"/>
    </location>
    <ligand>
        <name>substrate</name>
    </ligand>
</feature>
<dbReference type="CDD" id="cd05822">
    <property type="entry name" value="TLP_HIUase"/>
    <property type="match status" value="1"/>
</dbReference>
<dbReference type="Gene3D" id="2.60.40.180">
    <property type="entry name" value="Transthyretin/hydroxyisourate hydrolase domain"/>
    <property type="match status" value="1"/>
</dbReference>
<comment type="function">
    <text evidence="2">Catalyzes the hydrolysis of 5-hydroxyisourate (HIU) to 2-oxo-4-hydroxy-4-carboxy-5-ureidoimidazoline (OHCU).</text>
</comment>
<dbReference type="STRING" id="55207.KP22_09335"/>
<evidence type="ECO:0000313" key="13">
    <source>
        <dbReference type="Proteomes" id="UP000032874"/>
    </source>
</evidence>
<evidence type="ECO:0000256" key="5">
    <source>
        <dbReference type="ARBA" id="ARBA00012609"/>
    </source>
</evidence>
<dbReference type="PANTHER" id="PTHR10395:SF7">
    <property type="entry name" value="5-HYDROXYISOURATE HYDROLASE"/>
    <property type="match status" value="1"/>
</dbReference>
<accession>A0A093RZT7</accession>
<evidence type="ECO:0000256" key="4">
    <source>
        <dbReference type="ARBA" id="ARBA00011881"/>
    </source>
</evidence>
<dbReference type="NCBIfam" id="TIGR02962">
    <property type="entry name" value="hdxy_isourate"/>
    <property type="match status" value="1"/>
</dbReference>
<dbReference type="Pfam" id="PF00576">
    <property type="entry name" value="Transthyretin"/>
    <property type="match status" value="1"/>
</dbReference>